<evidence type="ECO:0000256" key="1">
    <source>
        <dbReference type="SAM" id="MobiDB-lite"/>
    </source>
</evidence>
<dbReference type="Proteomes" id="UP000030854">
    <property type="component" value="Unassembled WGS sequence"/>
</dbReference>
<dbReference type="AlphaFoldDB" id="A0A0B1P8B1"/>
<reference evidence="2 3" key="1">
    <citation type="journal article" date="2014" name="BMC Genomics">
        <title>Adaptive genomic structural variation in the grape powdery mildew pathogen, Erysiphe necator.</title>
        <authorList>
            <person name="Jones L."/>
            <person name="Riaz S."/>
            <person name="Morales-Cruz A."/>
            <person name="Amrine K.C."/>
            <person name="McGuire B."/>
            <person name="Gubler W.D."/>
            <person name="Walker M.A."/>
            <person name="Cantu D."/>
        </authorList>
    </citation>
    <scope>NUCLEOTIDE SEQUENCE [LARGE SCALE GENOMIC DNA]</scope>
    <source>
        <strain evidence="3">c</strain>
    </source>
</reference>
<evidence type="ECO:0000313" key="3">
    <source>
        <dbReference type="Proteomes" id="UP000030854"/>
    </source>
</evidence>
<evidence type="ECO:0000313" key="2">
    <source>
        <dbReference type="EMBL" id="KHJ33176.1"/>
    </source>
</evidence>
<feature type="region of interest" description="Disordered" evidence="1">
    <location>
        <begin position="197"/>
        <end position="228"/>
    </location>
</feature>
<name>A0A0B1P8B1_UNCNE</name>
<accession>A0A0B1P8B1</accession>
<protein>
    <submittedName>
        <fullName evidence="2">Uncharacterized protein</fullName>
    </submittedName>
</protein>
<proteinExistence type="predicted"/>
<sequence>MSVSLDIFSSQSKPLEIQCLLSTLSKVYNGKPLQNYIFWVLNSQQKAVDRANLLDKLGIKSINRKRDLADVEKPATNVHIDQIKRSTNGLDILGLSGSETTTTEPDGSLGGSLSGSIGGPIGELISSSLGSGPVAGTVSGTVGEHTNGSVNGSVGQIAGSASGTLGDQADVLAGLAGSVAGSVAALLIGGGTGVSATPAGAKDVKSDTAQSGSTGALGTEKAQGNSNTSGAGGIGRIGALLTLVMLISTAASVW</sequence>
<keyword evidence="3" id="KW-1185">Reference proteome</keyword>
<organism evidence="2 3">
    <name type="scientific">Uncinula necator</name>
    <name type="common">Grape powdery mildew</name>
    <dbReference type="NCBI Taxonomy" id="52586"/>
    <lineage>
        <taxon>Eukaryota</taxon>
        <taxon>Fungi</taxon>
        <taxon>Dikarya</taxon>
        <taxon>Ascomycota</taxon>
        <taxon>Pezizomycotina</taxon>
        <taxon>Leotiomycetes</taxon>
        <taxon>Erysiphales</taxon>
        <taxon>Erysiphaceae</taxon>
        <taxon>Erysiphe</taxon>
    </lineage>
</organism>
<gene>
    <name evidence="2" type="ORF">EV44_g1310</name>
</gene>
<comment type="caution">
    <text evidence="2">The sequence shown here is derived from an EMBL/GenBank/DDBJ whole genome shotgun (WGS) entry which is preliminary data.</text>
</comment>
<feature type="compositionally biased region" description="Polar residues" evidence="1">
    <location>
        <begin position="207"/>
        <end position="228"/>
    </location>
</feature>
<dbReference type="EMBL" id="JNVN01001589">
    <property type="protein sequence ID" value="KHJ33176.1"/>
    <property type="molecule type" value="Genomic_DNA"/>
</dbReference>
<dbReference type="HOGENOM" id="CLU_1094965_0_0_1"/>